<proteinExistence type="predicted"/>
<organism evidence="1 2">
    <name type="scientific">Prorocentrum cordatum</name>
    <dbReference type="NCBI Taxonomy" id="2364126"/>
    <lineage>
        <taxon>Eukaryota</taxon>
        <taxon>Sar</taxon>
        <taxon>Alveolata</taxon>
        <taxon>Dinophyceae</taxon>
        <taxon>Prorocentrales</taxon>
        <taxon>Prorocentraceae</taxon>
        <taxon>Prorocentrum</taxon>
    </lineage>
</organism>
<evidence type="ECO:0000313" key="1">
    <source>
        <dbReference type="EMBL" id="CAK0832456.1"/>
    </source>
</evidence>
<keyword evidence="2" id="KW-1185">Reference proteome</keyword>
<reference evidence="1" key="1">
    <citation type="submission" date="2023-10" db="EMBL/GenBank/DDBJ databases">
        <authorList>
            <person name="Chen Y."/>
            <person name="Shah S."/>
            <person name="Dougan E. K."/>
            <person name="Thang M."/>
            <person name="Chan C."/>
        </authorList>
    </citation>
    <scope>NUCLEOTIDE SEQUENCE [LARGE SCALE GENOMIC DNA]</scope>
</reference>
<dbReference type="EMBL" id="CAUYUJ010011714">
    <property type="protein sequence ID" value="CAK0832456.1"/>
    <property type="molecule type" value="Genomic_DNA"/>
</dbReference>
<gene>
    <name evidence="1" type="ORF">PCOR1329_LOCUS30468</name>
</gene>
<protein>
    <submittedName>
        <fullName evidence="1">Uncharacterized protein</fullName>
    </submittedName>
</protein>
<sequence>MYRAGSGALVFGAGTVQWAWGLDAFHDSAGGMPNNVENEYDTRIRHDLSGPEHAVQQATLNVLADMGVQPATLRPGLTRAVASTDAEAPVVTLTHCWLGAPGMLEVVARDRGGGAVAALEASADGQRWYIMVRAGPGWGSRLRAPDGAAPLSSLLVRAVDDSLNIGEAARCRVGSTRAGAAEL</sequence>
<accession>A0ABN9SKZ5</accession>
<dbReference type="Proteomes" id="UP001189429">
    <property type="component" value="Unassembled WGS sequence"/>
</dbReference>
<comment type="caution">
    <text evidence="1">The sequence shown here is derived from an EMBL/GenBank/DDBJ whole genome shotgun (WGS) entry which is preliminary data.</text>
</comment>
<evidence type="ECO:0000313" key="2">
    <source>
        <dbReference type="Proteomes" id="UP001189429"/>
    </source>
</evidence>
<name>A0ABN9SKZ5_9DINO</name>